<feature type="domain" description="Protein kinase" evidence="2">
    <location>
        <begin position="247"/>
        <end position="593"/>
    </location>
</feature>
<evidence type="ECO:0000313" key="4">
    <source>
        <dbReference type="Proteomes" id="UP000193240"/>
    </source>
</evidence>
<dbReference type="SUPFAM" id="SSF56112">
    <property type="entry name" value="Protein kinase-like (PK-like)"/>
    <property type="match status" value="1"/>
</dbReference>
<name>A0A1Y2M6U4_EPING</name>
<proteinExistence type="predicted"/>
<evidence type="ECO:0000259" key="2">
    <source>
        <dbReference type="PROSITE" id="PS50011"/>
    </source>
</evidence>
<protein>
    <recommendedName>
        <fullName evidence="2">Protein kinase domain-containing protein</fullName>
    </recommendedName>
</protein>
<keyword evidence="4" id="KW-1185">Reference proteome</keyword>
<evidence type="ECO:0000313" key="3">
    <source>
        <dbReference type="EMBL" id="OSS51834.1"/>
    </source>
</evidence>
<dbReference type="PANTHER" id="PTHR24359:SF37">
    <property type="entry name" value="PROTEIN KINASE DOMAIN-CONTAINING PROTEIN"/>
    <property type="match status" value="1"/>
</dbReference>
<dbReference type="PROSITE" id="PS50011">
    <property type="entry name" value="PROTEIN_KINASE_DOM"/>
    <property type="match status" value="1"/>
</dbReference>
<dbReference type="GO" id="GO:0004674">
    <property type="term" value="F:protein serine/threonine kinase activity"/>
    <property type="evidence" value="ECO:0007669"/>
    <property type="project" value="TreeGrafter"/>
</dbReference>
<dbReference type="OMA" id="FHFIFPW"/>
<dbReference type="GO" id="GO:0005524">
    <property type="term" value="F:ATP binding"/>
    <property type="evidence" value="ECO:0007669"/>
    <property type="project" value="InterPro"/>
</dbReference>
<dbReference type="Proteomes" id="UP000193240">
    <property type="component" value="Unassembled WGS sequence"/>
</dbReference>
<dbReference type="STRING" id="105696.A0A1Y2M6U4"/>
<dbReference type="CDD" id="cd00180">
    <property type="entry name" value="PKc"/>
    <property type="match status" value="1"/>
</dbReference>
<dbReference type="Gene3D" id="3.30.200.20">
    <property type="entry name" value="Phosphorylase Kinase, domain 1"/>
    <property type="match status" value="1"/>
</dbReference>
<feature type="compositionally biased region" description="Polar residues" evidence="1">
    <location>
        <begin position="633"/>
        <end position="650"/>
    </location>
</feature>
<reference evidence="3 4" key="1">
    <citation type="journal article" date="2017" name="Genome Announc.">
        <title>Genome sequence of the saprophytic ascomycete Epicoccum nigrum ICMP 19927 strain isolated from New Zealand.</title>
        <authorList>
            <person name="Fokin M."/>
            <person name="Fleetwood D."/>
            <person name="Weir B.S."/>
            <person name="Villas-Boas S.G."/>
        </authorList>
    </citation>
    <scope>NUCLEOTIDE SEQUENCE [LARGE SCALE GENOMIC DNA]</scope>
    <source>
        <strain evidence="3 4">ICMP 19927</strain>
    </source>
</reference>
<dbReference type="EMBL" id="KZ107840">
    <property type="protein sequence ID" value="OSS51834.1"/>
    <property type="molecule type" value="Genomic_DNA"/>
</dbReference>
<feature type="region of interest" description="Disordered" evidence="1">
    <location>
        <begin position="627"/>
        <end position="650"/>
    </location>
</feature>
<sequence>MAPPEQIVLPKVTVDFYSASNKAIPVKDGKIAESNRLPTPAKSSNNYHLVSERVNSLAPSIQHEDSDSDQEDTTLGGVLRKCAILHVEGGGKCFWPSQLLGEVLTVQRIRTELDEYVDLFPKFYRRDANIQLAERIRERYIVIFALLCLLSKGFCIQQFIAEQVKDSHLPFLIDRRDSCKLFSATTNQPIRSFQKSQLKTIKWQPHERDYIVSYQDSFFPVVFGLDQSGRAQHRDFDNEVILPFMLSETSSTTQQGGFATVDQVEVHPYCHSFQNILPSIRTKNLFAMKKLHNHPNKTQKQRQEDFEKEVRMLNRFANLRHDHLVRLLASWSRPRSSVREYCLLFPLARCDLDLYWVQHSMSDTTTRWIAKQILGLTDALRSIHDPPSDALKPPDQRRYGRHGDLKPENILWYDSPHDQHGILVIADLGASAVNSLWSRSAVGNEAIQHTPRYKPPECDLRGGKISRSYDIWTFGCILLELVCWCLEGQDGRHAFFLERFAPYPTGLQTDMFFDIKPAVNGTYVVLVKEGVTKRIASLHRHPGCTEFIHDLLYLIEEQMIVAISETTNRITSAGLYDTVHRMKVRMDGDHRYYKTPSKMPRPSTRFDPVQAVFQPRMLDQLQSRVEGLGIHSGPTQRTKSEQQLQNMEYE</sequence>
<dbReference type="Pfam" id="PF00069">
    <property type="entry name" value="Pkinase"/>
    <property type="match status" value="1"/>
</dbReference>
<dbReference type="Gene3D" id="1.10.510.10">
    <property type="entry name" value="Transferase(Phosphotransferase) domain 1"/>
    <property type="match status" value="1"/>
</dbReference>
<dbReference type="InterPro" id="IPR000719">
    <property type="entry name" value="Prot_kinase_dom"/>
</dbReference>
<dbReference type="PANTHER" id="PTHR24359">
    <property type="entry name" value="SERINE/THREONINE-PROTEIN KINASE SBK1"/>
    <property type="match status" value="1"/>
</dbReference>
<dbReference type="InParanoid" id="A0A1Y2M6U4"/>
<organism evidence="3 4">
    <name type="scientific">Epicoccum nigrum</name>
    <name type="common">Soil fungus</name>
    <name type="synonym">Epicoccum purpurascens</name>
    <dbReference type="NCBI Taxonomy" id="105696"/>
    <lineage>
        <taxon>Eukaryota</taxon>
        <taxon>Fungi</taxon>
        <taxon>Dikarya</taxon>
        <taxon>Ascomycota</taxon>
        <taxon>Pezizomycotina</taxon>
        <taxon>Dothideomycetes</taxon>
        <taxon>Pleosporomycetidae</taxon>
        <taxon>Pleosporales</taxon>
        <taxon>Pleosporineae</taxon>
        <taxon>Didymellaceae</taxon>
        <taxon>Epicoccum</taxon>
    </lineage>
</organism>
<evidence type="ECO:0000256" key="1">
    <source>
        <dbReference type="SAM" id="MobiDB-lite"/>
    </source>
</evidence>
<accession>A0A1Y2M6U4</accession>
<gene>
    <name evidence="3" type="ORF">B5807_04012</name>
</gene>
<dbReference type="InterPro" id="IPR011009">
    <property type="entry name" value="Kinase-like_dom_sf"/>
</dbReference>
<dbReference type="SMART" id="SM00220">
    <property type="entry name" value="S_TKc"/>
    <property type="match status" value="1"/>
</dbReference>
<dbReference type="AlphaFoldDB" id="A0A1Y2M6U4"/>